<accession>A0ABV6BN77</accession>
<gene>
    <name evidence="2" type="ORF">ACFFLS_07585</name>
</gene>
<dbReference type="RefSeq" id="WP_379685928.1">
    <property type="nucleotide sequence ID" value="NZ_JBHLYW010000007.1"/>
</dbReference>
<dbReference type="PANTHER" id="PTHR46820">
    <property type="entry name" value="HISTONE-LYSINE N-METHYLTRANSFERASE SETD7"/>
    <property type="match status" value="1"/>
</dbReference>
<keyword evidence="3" id="KW-1185">Reference proteome</keyword>
<dbReference type="Gene3D" id="2.20.110.10">
    <property type="entry name" value="Histone H3 K4-specific methyltransferase SET7/9 N-terminal domain"/>
    <property type="match status" value="3"/>
</dbReference>
<dbReference type="Gene3D" id="3.90.930.1">
    <property type="match status" value="3"/>
</dbReference>
<evidence type="ECO:0000313" key="2">
    <source>
        <dbReference type="EMBL" id="MFC0076897.1"/>
    </source>
</evidence>
<dbReference type="Pfam" id="PF07661">
    <property type="entry name" value="MORN_2"/>
    <property type="match status" value="5"/>
</dbReference>
<dbReference type="PANTHER" id="PTHR46820:SF1">
    <property type="entry name" value="HISTONE-LYSINE N-METHYLTRANSFERASE SETD7"/>
    <property type="match status" value="1"/>
</dbReference>
<dbReference type="Gene3D" id="1.25.40.10">
    <property type="entry name" value="Tetratricopeptide repeat domain"/>
    <property type="match status" value="2"/>
</dbReference>
<reference evidence="2 3" key="1">
    <citation type="submission" date="2024-09" db="EMBL/GenBank/DDBJ databases">
        <authorList>
            <person name="Sun Q."/>
            <person name="Mori K."/>
        </authorList>
    </citation>
    <scope>NUCLEOTIDE SEQUENCE [LARGE SCALE GENOMIC DNA]</scope>
    <source>
        <strain evidence="2 3">CGMCC 1.12926</strain>
    </source>
</reference>
<dbReference type="SMART" id="SM00028">
    <property type="entry name" value="TPR"/>
    <property type="match status" value="3"/>
</dbReference>
<sequence>MKKILLVFFLVSFSKNYSQTDYAFVYNNDSIIKKGITLHNNKKYDEAIKEYQKISTIDPKYLTAQYEIALTLSAQEKKAELKKFLEDLYNKGKMAENPELYQLYGIFLSNEKEYEASEKIFTEGNKYLSNSSSFQYNLALLYVRKGEQQKAVDILKSIITNNPNHASSHYLLGICAFENGKIAEGTLALMSYLVLSPTGQYANQAIVQLNANYGQQYIAENKLVFSKSGDNFEEIETILRNQLPLNKAYKIKSTIDDKITRQIQAVAEYAVEHKMEDGFFETTYIPWVKQMVEKNQLEAFSYYSLLSMEEQLSKELNKQKKKILAFVSDYLQADFWSAFGKRKLDMFGQTEEVIVSIDNERPYIIGKQINKLFEGRCKYLNSFGNLAGDLNFKNGKLDGQQKYYSDKGILTEEKFFTDGKLNGTRTAYYENGNISIVENYKNDVLEGISASYYPNGGKNCEVNFTNGEKNGLLICLFENGKKKREAQFTANKVNGKYTVYNEAGAITETYSCVNDNIEGPYVEYYDGKILKAEANYKNGNIEGSYKSYYPNKSLKKENTYVGGKIKTTTDYAENGKKTYETIYNDKEEMESYLCFDIDGNKYFEEKYKSGEIKSGVQYTATTPKGTDVSLSKKGFEVKNYDGTLKVSGAFEKGKKAGEWNYLYPSGVIRLKEFYKNGQANGVTKNYEESGNLSSVYHLTDGDLNGLYEVYSDNKVSQIYHYDKGEQSGPFTTFYSDGKISTEGVLVNNDVTNNKITYTQNGKISRIDYYISGYATTAKTFSNDEKLENEIDFKNKNGQFLISYNKGAYTKNFNYKNGILDGKVVTLDKFKTKISETEYFNGSLHNLYKKYGPTGAILNENNYYIGKLNGLNKYYDYVGNLKLSLEYTFGVENGKTIRYYNNNTKLSETTYVNDVKDGNTTFYNQKGEPVLIVGYENGVAKFYIKKNKTGELTDKIVIEKQTAQISSAYPNGKTAIQFKMEKGSMEGKFMIYNIEGKPDFESSYAANVLHGDRIEYYPSGKIYKKEHFNHNEYDGNQEYFKENGQLWATIPFKNDELHGNALIYNGGKLIETRKYDSDELVDVIR</sequence>
<dbReference type="SUPFAM" id="SSF48452">
    <property type="entry name" value="TPR-like"/>
    <property type="match status" value="1"/>
</dbReference>
<comment type="caution">
    <text evidence="2">The sequence shown here is derived from an EMBL/GenBank/DDBJ whole genome shotgun (WGS) entry which is preliminary data.</text>
</comment>
<dbReference type="InterPro" id="IPR019734">
    <property type="entry name" value="TPR_rpt"/>
</dbReference>
<dbReference type="InterPro" id="IPR011990">
    <property type="entry name" value="TPR-like_helical_dom_sf"/>
</dbReference>
<dbReference type="EMBL" id="JBHLYW010000007">
    <property type="protein sequence ID" value="MFC0076897.1"/>
    <property type="molecule type" value="Genomic_DNA"/>
</dbReference>
<evidence type="ECO:0000256" key="1">
    <source>
        <dbReference type="PROSITE-ProRule" id="PRU00339"/>
    </source>
</evidence>
<feature type="repeat" description="TPR" evidence="1">
    <location>
        <begin position="132"/>
        <end position="165"/>
    </location>
</feature>
<dbReference type="PROSITE" id="PS50005">
    <property type="entry name" value="TPR"/>
    <property type="match status" value="2"/>
</dbReference>
<dbReference type="Proteomes" id="UP001589734">
    <property type="component" value="Unassembled WGS sequence"/>
</dbReference>
<organism evidence="2 3">
    <name type="scientific">Flavobacterium procerum</name>
    <dbReference type="NCBI Taxonomy" id="1455569"/>
    <lineage>
        <taxon>Bacteria</taxon>
        <taxon>Pseudomonadati</taxon>
        <taxon>Bacteroidota</taxon>
        <taxon>Flavobacteriia</taxon>
        <taxon>Flavobacteriales</taxon>
        <taxon>Flavobacteriaceae</taxon>
        <taxon>Flavobacterium</taxon>
    </lineage>
</organism>
<dbReference type="InterPro" id="IPR011652">
    <property type="entry name" value="MORN_2"/>
</dbReference>
<feature type="repeat" description="TPR" evidence="1">
    <location>
        <begin position="28"/>
        <end position="61"/>
    </location>
</feature>
<protein>
    <submittedName>
        <fullName evidence="2">CDC27 family protein</fullName>
    </submittedName>
</protein>
<name>A0ABV6BN77_9FLAO</name>
<dbReference type="SUPFAM" id="SSF82185">
    <property type="entry name" value="Histone H3 K4-specific methyltransferase SET7/9 N-terminal domain"/>
    <property type="match status" value="6"/>
</dbReference>
<keyword evidence="1" id="KW-0802">TPR repeat</keyword>
<evidence type="ECO:0000313" key="3">
    <source>
        <dbReference type="Proteomes" id="UP001589734"/>
    </source>
</evidence>
<dbReference type="Pfam" id="PF12895">
    <property type="entry name" value="ANAPC3"/>
    <property type="match status" value="1"/>
</dbReference>
<proteinExistence type="predicted"/>